<protein>
    <submittedName>
        <fullName evidence="2">Uncharacterized protein</fullName>
    </submittedName>
</protein>
<feature type="region of interest" description="Disordered" evidence="1">
    <location>
        <begin position="195"/>
        <end position="219"/>
    </location>
</feature>
<gene>
    <name evidence="2" type="ORF">QQZ08_007611</name>
</gene>
<accession>A0ABR1HYN5</accession>
<dbReference type="Proteomes" id="UP001498421">
    <property type="component" value="Unassembled WGS sequence"/>
</dbReference>
<feature type="compositionally biased region" description="Polar residues" evidence="1">
    <location>
        <begin position="198"/>
        <end position="209"/>
    </location>
</feature>
<evidence type="ECO:0000256" key="1">
    <source>
        <dbReference type="SAM" id="MobiDB-lite"/>
    </source>
</evidence>
<evidence type="ECO:0000313" key="2">
    <source>
        <dbReference type="EMBL" id="KAK7425897.1"/>
    </source>
</evidence>
<name>A0ABR1HYN5_9HYPO</name>
<evidence type="ECO:0000313" key="3">
    <source>
        <dbReference type="Proteomes" id="UP001498421"/>
    </source>
</evidence>
<sequence length="219" mass="24399">MSSTISLQYPELVSKGRQLYAQMIREIHQRGYVVKRLPLIAPHYEISLDEPTEAAIDPGQRKYLVDTGLPTSDYVFALVTNPGSGKSQPPYQNYVHSQGRVILCMNNYADRDRFYKEPEQVYWTDLMAVTLHRVTVANGTNTRGLEAIWRLNIKNRTTKSIIDTICGSKPIGPAYLQAGEDGFFALLGSDHEARGGRANSNAIRGNNRTPAVEEGQAKA</sequence>
<organism evidence="2 3">
    <name type="scientific">Neonectria magnoliae</name>
    <dbReference type="NCBI Taxonomy" id="2732573"/>
    <lineage>
        <taxon>Eukaryota</taxon>
        <taxon>Fungi</taxon>
        <taxon>Dikarya</taxon>
        <taxon>Ascomycota</taxon>
        <taxon>Pezizomycotina</taxon>
        <taxon>Sordariomycetes</taxon>
        <taxon>Hypocreomycetidae</taxon>
        <taxon>Hypocreales</taxon>
        <taxon>Nectriaceae</taxon>
        <taxon>Neonectria</taxon>
    </lineage>
</organism>
<keyword evidence="3" id="KW-1185">Reference proteome</keyword>
<dbReference type="EMBL" id="JAZAVK010000074">
    <property type="protein sequence ID" value="KAK7425897.1"/>
    <property type="molecule type" value="Genomic_DNA"/>
</dbReference>
<comment type="caution">
    <text evidence="2">The sequence shown here is derived from an EMBL/GenBank/DDBJ whole genome shotgun (WGS) entry which is preliminary data.</text>
</comment>
<proteinExistence type="predicted"/>
<reference evidence="2 3" key="1">
    <citation type="journal article" date="2025" name="Microbiol. Resour. Announc.">
        <title>Draft genome sequences for Neonectria magnoliae and Neonectria punicea, canker pathogens of Liriodendron tulipifera and Acer saccharum in West Virginia.</title>
        <authorList>
            <person name="Petronek H.M."/>
            <person name="Kasson M.T."/>
            <person name="Metheny A.M."/>
            <person name="Stauder C.M."/>
            <person name="Lovett B."/>
            <person name="Lynch S.C."/>
            <person name="Garnas J.R."/>
            <person name="Kasson L.R."/>
            <person name="Stajich J.E."/>
        </authorList>
    </citation>
    <scope>NUCLEOTIDE SEQUENCE [LARGE SCALE GENOMIC DNA]</scope>
    <source>
        <strain evidence="2 3">NRRL 64651</strain>
    </source>
</reference>